<keyword evidence="2" id="KW-1185">Reference proteome</keyword>
<accession>A0ABN6ZLD0</accession>
<dbReference type="Proteomes" id="UP001432099">
    <property type="component" value="Chromosome"/>
</dbReference>
<name>A0ABN6ZLD0_9FIRM</name>
<dbReference type="RefSeq" id="WP_338617557.1">
    <property type="nucleotide sequence ID" value="NZ_AP028127.1"/>
</dbReference>
<reference evidence="1" key="1">
    <citation type="journal article" date="2024" name="Int. J. Syst. Evol. Microbiol.">
        <title>Turicibacter faecis sp. nov., isolated from faeces of heart failure mouse model.</title>
        <authorList>
            <person name="Imamura Y."/>
            <person name="Motooka D."/>
            <person name="Nakajima Y."/>
            <person name="Ito S."/>
            <person name="Kitakaze M."/>
            <person name="Iida T."/>
            <person name="Nakamura S."/>
        </authorList>
    </citation>
    <scope>NUCLEOTIDE SEQUENCE</scope>
    <source>
        <strain evidence="1">TC023</strain>
    </source>
</reference>
<organism evidence="1 2">
    <name type="scientific">Turicibacter faecis</name>
    <dbReference type="NCBI Taxonomy" id="2963365"/>
    <lineage>
        <taxon>Bacteria</taxon>
        <taxon>Bacillati</taxon>
        <taxon>Bacillota</taxon>
        <taxon>Erysipelotrichia</taxon>
        <taxon>Erysipelotrichales</taxon>
        <taxon>Turicibacteraceae</taxon>
        <taxon>Turicibacter</taxon>
    </lineage>
</organism>
<sequence>MKVNTPLGVLEFSDSLTNYGYRSLDTSKALKKLGIQTYDGGREILWYRNREYQVVTEISCIKDKPHDFLYRCNCGYELRSGFDLESIRCHCCESLMEKTFVGEKLKIV</sequence>
<gene>
    <name evidence="1" type="ORF">T23_18300</name>
</gene>
<proteinExistence type="predicted"/>
<dbReference type="EMBL" id="AP028127">
    <property type="protein sequence ID" value="BEH91728.1"/>
    <property type="molecule type" value="Genomic_DNA"/>
</dbReference>
<evidence type="ECO:0000313" key="1">
    <source>
        <dbReference type="EMBL" id="BEH91728.1"/>
    </source>
</evidence>
<protein>
    <submittedName>
        <fullName evidence="1">Uncharacterized protein</fullName>
    </submittedName>
</protein>
<evidence type="ECO:0000313" key="2">
    <source>
        <dbReference type="Proteomes" id="UP001432099"/>
    </source>
</evidence>